<proteinExistence type="predicted"/>
<dbReference type="AlphaFoldDB" id="A0A5K7YPU2"/>
<dbReference type="RefSeq" id="WP_155318330.1">
    <property type="nucleotide sequence ID" value="NZ_AP021874.1"/>
</dbReference>
<dbReference type="KEGG" id="dalk:DSCA_43050"/>
<reference evidence="1 2" key="1">
    <citation type="submission" date="2019-11" db="EMBL/GenBank/DDBJ databases">
        <title>Comparative genomics of hydrocarbon-degrading Desulfosarcina strains.</title>
        <authorList>
            <person name="Watanabe M."/>
            <person name="Kojima H."/>
            <person name="Fukui M."/>
        </authorList>
    </citation>
    <scope>NUCLEOTIDE SEQUENCE [LARGE SCALE GENOMIC DNA]</scope>
    <source>
        <strain evidence="1 2">PL12</strain>
    </source>
</reference>
<name>A0A5K7YPU2_9BACT</name>
<gene>
    <name evidence="1" type="ORF">DSCA_43050</name>
</gene>
<evidence type="ECO:0000313" key="2">
    <source>
        <dbReference type="Proteomes" id="UP000427906"/>
    </source>
</evidence>
<accession>A0A5K7YPU2</accession>
<sequence>MSWHMIRSFGASDYPAVMRYRDPDTGQFRFRSSTSRRLTREMRRKDRWYVAGWKLHLSIYPADYARALPALRLFEDRVAPTGLVYKYAASKRIYESFVGEVRGKFATIYCRAPSEIPTAIYLLNQLFTQEGITPVDRRTIDSLDGLKVELPLLGGYGFVRYGAFCYTNGILDPTDASREPMQDSRQCPFPRFRDPIRLAEDIAVFRDLLQPGFPPAGPEAGAG</sequence>
<dbReference type="Proteomes" id="UP000427906">
    <property type="component" value="Chromosome"/>
</dbReference>
<evidence type="ECO:0000313" key="1">
    <source>
        <dbReference type="EMBL" id="BBO70375.1"/>
    </source>
</evidence>
<dbReference type="EMBL" id="AP021874">
    <property type="protein sequence ID" value="BBO70375.1"/>
    <property type="molecule type" value="Genomic_DNA"/>
</dbReference>
<protein>
    <submittedName>
        <fullName evidence="1">Uncharacterized protein</fullName>
    </submittedName>
</protein>
<dbReference type="OrthoDB" id="5418081at2"/>
<organism evidence="1 2">
    <name type="scientific">Desulfosarcina alkanivorans</name>
    <dbReference type="NCBI Taxonomy" id="571177"/>
    <lineage>
        <taxon>Bacteria</taxon>
        <taxon>Pseudomonadati</taxon>
        <taxon>Thermodesulfobacteriota</taxon>
        <taxon>Desulfobacteria</taxon>
        <taxon>Desulfobacterales</taxon>
        <taxon>Desulfosarcinaceae</taxon>
        <taxon>Desulfosarcina</taxon>
    </lineage>
</organism>
<keyword evidence="2" id="KW-1185">Reference proteome</keyword>